<dbReference type="Pfam" id="PF09374">
    <property type="entry name" value="PG_binding_3"/>
    <property type="match status" value="1"/>
</dbReference>
<sequence length="197" mass="21729">MNNSPESPAFRHALLFVLQFEGGYVNDPSDRGGETNFGISDKRDGVADGMTDVDGDGKPDTRIRDLTVDQAGQIYFRDYWFPAYCPEWADGISLFLFDSAVQHGVKKAVQMLQEAAGVAADGIVGAKTRAAIASYDPQYLLARLFLRRSRYYADIIKSNASQGKYLNGWFNRLDALVNACMEVLDDGNLDVIASPRS</sequence>
<evidence type="ECO:0000259" key="1">
    <source>
        <dbReference type="Pfam" id="PF05838"/>
    </source>
</evidence>
<reference evidence="3 4" key="1">
    <citation type="submission" date="2018-12" db="EMBL/GenBank/DDBJ databases">
        <authorList>
            <consortium name="Pathogen Informatics"/>
        </authorList>
    </citation>
    <scope>NUCLEOTIDE SEQUENCE [LARGE SCALE GENOMIC DNA]</scope>
    <source>
        <strain evidence="3 4">NCTC11075</strain>
    </source>
</reference>
<evidence type="ECO:0000313" key="3">
    <source>
        <dbReference type="EMBL" id="VEB94870.1"/>
    </source>
</evidence>
<name>A0A447UVW9_CITKO</name>
<dbReference type="CDD" id="cd13926">
    <property type="entry name" value="N-acetylmuramidase_GH108"/>
    <property type="match status" value="1"/>
</dbReference>
<accession>A0A447UVW9</accession>
<protein>
    <submittedName>
        <fullName evidence="3">Phage lysozyme</fullName>
    </submittedName>
</protein>
<dbReference type="InterPro" id="IPR023346">
    <property type="entry name" value="Lysozyme-like_dom_sf"/>
</dbReference>
<proteinExistence type="predicted"/>
<evidence type="ECO:0000313" key="4">
    <source>
        <dbReference type="Proteomes" id="UP000270272"/>
    </source>
</evidence>
<dbReference type="InterPro" id="IPR008565">
    <property type="entry name" value="TtsA-like_GH18_dom"/>
</dbReference>
<dbReference type="EMBL" id="LR134204">
    <property type="protein sequence ID" value="VEB94870.1"/>
    <property type="molecule type" value="Genomic_DNA"/>
</dbReference>
<feature type="domain" description="TtsA-like Glycoside hydrolase family 108" evidence="1">
    <location>
        <begin position="16"/>
        <end position="104"/>
    </location>
</feature>
<feature type="domain" description="Peptidoglycan binding" evidence="2">
    <location>
        <begin position="108"/>
        <end position="173"/>
    </location>
</feature>
<dbReference type="AlphaFoldDB" id="A0A447UVW9"/>
<dbReference type="SUPFAM" id="SSF53955">
    <property type="entry name" value="Lysozyme-like"/>
    <property type="match status" value="1"/>
</dbReference>
<dbReference type="InterPro" id="IPR018537">
    <property type="entry name" value="Peptidoglycan-bd_3"/>
</dbReference>
<gene>
    <name evidence="3" type="ORF">NCTC11075_05804</name>
</gene>
<organism evidence="3 4">
    <name type="scientific">Citrobacter koseri</name>
    <name type="common">Citrobacter diversus</name>
    <dbReference type="NCBI Taxonomy" id="545"/>
    <lineage>
        <taxon>Bacteria</taxon>
        <taxon>Pseudomonadati</taxon>
        <taxon>Pseudomonadota</taxon>
        <taxon>Gammaproteobacteria</taxon>
        <taxon>Enterobacterales</taxon>
        <taxon>Enterobacteriaceae</taxon>
        <taxon>Citrobacter</taxon>
    </lineage>
</organism>
<dbReference type="Gene3D" id="1.20.141.10">
    <property type="entry name" value="Chitosanase, subunit A, domain 1"/>
    <property type="match status" value="1"/>
</dbReference>
<evidence type="ECO:0000259" key="2">
    <source>
        <dbReference type="Pfam" id="PF09374"/>
    </source>
</evidence>
<dbReference type="Proteomes" id="UP000270272">
    <property type="component" value="Chromosome"/>
</dbReference>
<dbReference type="Pfam" id="PF05838">
    <property type="entry name" value="Glyco_hydro_108"/>
    <property type="match status" value="1"/>
</dbReference>